<accession>A0A7G9R0N6</accession>
<dbReference type="RefSeq" id="WP_166101143.1">
    <property type="nucleotide sequence ID" value="NZ_BMMY01000006.1"/>
</dbReference>
<protein>
    <submittedName>
        <fullName evidence="8">TIGR04053 family radical SAM/SPASM domain-containing protein</fullName>
    </submittedName>
</protein>
<gene>
    <name evidence="8" type="ORF">H9L10_13140</name>
</gene>
<evidence type="ECO:0000256" key="1">
    <source>
        <dbReference type="ARBA" id="ARBA00001966"/>
    </source>
</evidence>
<dbReference type="PANTHER" id="PTHR11228:SF34">
    <property type="entry name" value="TUNGSTEN-CONTAINING ALDEHYDE FERREDOXIN OXIDOREDUCTASE COFACTOR MODIFYING PROTEIN"/>
    <property type="match status" value="1"/>
</dbReference>
<dbReference type="InterPro" id="IPR006638">
    <property type="entry name" value="Elp3/MiaA/NifB-like_rSAM"/>
</dbReference>
<name>A0A7G9R0N6_9MICO</name>
<dbReference type="InterPro" id="IPR058240">
    <property type="entry name" value="rSAM_sf"/>
</dbReference>
<dbReference type="PROSITE" id="PS51918">
    <property type="entry name" value="RADICAL_SAM"/>
    <property type="match status" value="1"/>
</dbReference>
<comment type="cofactor">
    <cofactor evidence="1">
        <name>[4Fe-4S] cluster</name>
        <dbReference type="ChEBI" id="CHEBI:49883"/>
    </cofactor>
</comment>
<dbReference type="PIRSF" id="PIRSF037420">
    <property type="entry name" value="PQQ_syn_pqqE"/>
    <property type="match status" value="1"/>
</dbReference>
<keyword evidence="9" id="KW-1185">Reference proteome</keyword>
<dbReference type="InterPro" id="IPR017200">
    <property type="entry name" value="PqqE-like"/>
</dbReference>
<dbReference type="Gene3D" id="3.20.20.70">
    <property type="entry name" value="Aldolase class I"/>
    <property type="match status" value="1"/>
</dbReference>
<dbReference type="CDD" id="cd21123">
    <property type="entry name" value="SPASM_MftC-like"/>
    <property type="match status" value="1"/>
</dbReference>
<evidence type="ECO:0000259" key="7">
    <source>
        <dbReference type="PROSITE" id="PS51918"/>
    </source>
</evidence>
<dbReference type="Proteomes" id="UP000515976">
    <property type="component" value="Chromosome"/>
</dbReference>
<dbReference type="CDD" id="cd01335">
    <property type="entry name" value="Radical_SAM"/>
    <property type="match status" value="1"/>
</dbReference>
<dbReference type="Pfam" id="PF04055">
    <property type="entry name" value="Radical_SAM"/>
    <property type="match status" value="1"/>
</dbReference>
<evidence type="ECO:0000313" key="8">
    <source>
        <dbReference type="EMBL" id="QNN49161.1"/>
    </source>
</evidence>
<dbReference type="InterPro" id="IPR050377">
    <property type="entry name" value="Radical_SAM_PqqE_MftC-like"/>
</dbReference>
<dbReference type="EMBL" id="CP060712">
    <property type="protein sequence ID" value="QNN49161.1"/>
    <property type="molecule type" value="Genomic_DNA"/>
</dbReference>
<evidence type="ECO:0000256" key="3">
    <source>
        <dbReference type="ARBA" id="ARBA00022691"/>
    </source>
</evidence>
<keyword evidence="2" id="KW-0004">4Fe-4S</keyword>
<keyword evidence="6" id="KW-0411">Iron-sulfur</keyword>
<dbReference type="KEGG" id="pei:H9L10_13140"/>
<dbReference type="InterPro" id="IPR007197">
    <property type="entry name" value="rSAM"/>
</dbReference>
<feature type="domain" description="Radical SAM core" evidence="7">
    <location>
        <begin position="15"/>
        <end position="240"/>
    </location>
</feature>
<dbReference type="SMART" id="SM00729">
    <property type="entry name" value="Elp3"/>
    <property type="match status" value="1"/>
</dbReference>
<dbReference type="SFLD" id="SFLDS00029">
    <property type="entry name" value="Radical_SAM"/>
    <property type="match status" value="1"/>
</dbReference>
<dbReference type="PANTHER" id="PTHR11228">
    <property type="entry name" value="RADICAL SAM DOMAIN PROTEIN"/>
    <property type="match status" value="1"/>
</dbReference>
<evidence type="ECO:0000313" key="9">
    <source>
        <dbReference type="Proteomes" id="UP000515976"/>
    </source>
</evidence>
<dbReference type="InterPro" id="IPR013785">
    <property type="entry name" value="Aldolase_TIM"/>
</dbReference>
<keyword evidence="5" id="KW-0408">Iron</keyword>
<evidence type="ECO:0000256" key="6">
    <source>
        <dbReference type="ARBA" id="ARBA00023014"/>
    </source>
</evidence>
<evidence type="ECO:0000256" key="4">
    <source>
        <dbReference type="ARBA" id="ARBA00022723"/>
    </source>
</evidence>
<proteinExistence type="predicted"/>
<evidence type="ECO:0000256" key="5">
    <source>
        <dbReference type="ARBA" id="ARBA00023004"/>
    </source>
</evidence>
<sequence>MPRPSPTAPSKVSFDQRPMLVFWEVTRACQLACKHCRANAMAGALPGELTHEEGLDLIDQVAGFGRPYPILVLTGGDCLLRPDIWELVAAARARGIPTALSPSVTPQLTPETVTRMVEAGVNAVSISLDGARAQTHDGVRGIPGHFAETLPALRALSEAGLTVQVNTTVMSANLDELADVARLVKDAGAHIWEVFFLVHVGRGVAEGAITPEQHEEVCHLLYDASQYGFVVRTVEAPFFRRVVAWREEGRPAPQTPIYRRLAARLTELLGEPAARVRAQTARTRDGKGLVFVAYDGEVTPAGFLPLPLGSVTEQPLAQLYRDTPLLQDIRAARFTGRCGVCEYADLCGGSRARAYAASGDPLGEDPACSYQPAGRVPASVGG</sequence>
<evidence type="ECO:0000256" key="2">
    <source>
        <dbReference type="ARBA" id="ARBA00022485"/>
    </source>
</evidence>
<dbReference type="SFLD" id="SFLDG01386">
    <property type="entry name" value="main_SPASM_domain-containing"/>
    <property type="match status" value="1"/>
</dbReference>
<dbReference type="SUPFAM" id="SSF102114">
    <property type="entry name" value="Radical SAM enzymes"/>
    <property type="match status" value="1"/>
</dbReference>
<dbReference type="GO" id="GO:0003824">
    <property type="term" value="F:catalytic activity"/>
    <property type="evidence" value="ECO:0007669"/>
    <property type="project" value="InterPro"/>
</dbReference>
<dbReference type="GO" id="GO:0046872">
    <property type="term" value="F:metal ion binding"/>
    <property type="evidence" value="ECO:0007669"/>
    <property type="project" value="UniProtKB-KW"/>
</dbReference>
<dbReference type="SFLD" id="SFLDG01067">
    <property type="entry name" value="SPASM/twitch_domain_containing"/>
    <property type="match status" value="1"/>
</dbReference>
<reference evidence="8 9" key="1">
    <citation type="submission" date="2020-08" db="EMBL/GenBank/DDBJ databases">
        <title>Genome sequence of Phycicoccus endophyticus JCM 31784T.</title>
        <authorList>
            <person name="Hyun D.-W."/>
            <person name="Bae J.-W."/>
        </authorList>
    </citation>
    <scope>NUCLEOTIDE SEQUENCE [LARGE SCALE GENOMIC DNA]</scope>
    <source>
        <strain evidence="8 9">JCM 31784</strain>
    </source>
</reference>
<dbReference type="NCBIfam" id="TIGR04053">
    <property type="entry name" value="TIGR04053 family radical SAM/SPASM domain-containing protein"/>
    <property type="match status" value="1"/>
</dbReference>
<organism evidence="8 9">
    <name type="scientific">Phycicoccus endophyticus</name>
    <dbReference type="NCBI Taxonomy" id="1690220"/>
    <lineage>
        <taxon>Bacteria</taxon>
        <taxon>Bacillati</taxon>
        <taxon>Actinomycetota</taxon>
        <taxon>Actinomycetes</taxon>
        <taxon>Micrococcales</taxon>
        <taxon>Intrasporangiaceae</taxon>
        <taxon>Phycicoccus</taxon>
    </lineage>
</organism>
<dbReference type="GO" id="GO:0051539">
    <property type="term" value="F:4 iron, 4 sulfur cluster binding"/>
    <property type="evidence" value="ECO:0007669"/>
    <property type="project" value="UniProtKB-KW"/>
</dbReference>
<keyword evidence="4" id="KW-0479">Metal-binding</keyword>
<keyword evidence="3" id="KW-0949">S-adenosyl-L-methionine</keyword>
<dbReference type="AlphaFoldDB" id="A0A7G9R0N6"/>